<evidence type="ECO:0000313" key="2">
    <source>
        <dbReference type="Proteomes" id="UP000073492"/>
    </source>
</evidence>
<name>A0A139IKW2_9PEZI</name>
<protein>
    <submittedName>
        <fullName evidence="1">Uncharacterized protein</fullName>
    </submittedName>
</protein>
<keyword evidence="2" id="KW-1185">Reference proteome</keyword>
<comment type="caution">
    <text evidence="1">The sequence shown here is derived from an EMBL/GenBank/DDBJ whole genome shotgun (WGS) entry which is preliminary data.</text>
</comment>
<dbReference type="Proteomes" id="UP000073492">
    <property type="component" value="Unassembled WGS sequence"/>
</dbReference>
<reference evidence="1 2" key="1">
    <citation type="submission" date="2015-07" db="EMBL/GenBank/DDBJ databases">
        <title>Comparative genomics of the Sigatoka disease complex on banana suggests a link between parallel evolutionary changes in Pseudocercospora fijiensis and Pseudocercospora eumusae and increased virulence on the banana host.</title>
        <authorList>
            <person name="Chang T.-C."/>
            <person name="Salvucci A."/>
            <person name="Crous P.W."/>
            <person name="Stergiopoulos I."/>
        </authorList>
    </citation>
    <scope>NUCLEOTIDE SEQUENCE [LARGE SCALE GENOMIC DNA]</scope>
    <source>
        <strain evidence="1 2">CBS 116634</strain>
    </source>
</reference>
<accession>A0A139IKW2</accession>
<dbReference type="EMBL" id="LFZO01000062">
    <property type="protein sequence ID" value="KXT15264.1"/>
    <property type="molecule type" value="Genomic_DNA"/>
</dbReference>
<sequence length="89" mass="10134">LRANECGLTVARPYGLSRLRSEEKPILTLHRSILWEQFDDEAGTTRARCLRDRAGWDLLKRTSSFVSACRTPSSILSFSPIFTFQTTQV</sequence>
<organism evidence="1 2">
    <name type="scientific">Pseudocercospora musae</name>
    <dbReference type="NCBI Taxonomy" id="113226"/>
    <lineage>
        <taxon>Eukaryota</taxon>
        <taxon>Fungi</taxon>
        <taxon>Dikarya</taxon>
        <taxon>Ascomycota</taxon>
        <taxon>Pezizomycotina</taxon>
        <taxon>Dothideomycetes</taxon>
        <taxon>Dothideomycetidae</taxon>
        <taxon>Mycosphaerellales</taxon>
        <taxon>Mycosphaerellaceae</taxon>
        <taxon>Pseudocercospora</taxon>
    </lineage>
</organism>
<proteinExistence type="predicted"/>
<gene>
    <name evidence="1" type="ORF">AC579_4841</name>
</gene>
<feature type="non-terminal residue" evidence="1">
    <location>
        <position position="1"/>
    </location>
</feature>
<evidence type="ECO:0000313" key="1">
    <source>
        <dbReference type="EMBL" id="KXT15264.1"/>
    </source>
</evidence>
<dbReference type="AlphaFoldDB" id="A0A139IKW2"/>
<dbReference type="OrthoDB" id="3649423at2759"/>